<evidence type="ECO:0000313" key="1">
    <source>
        <dbReference type="EMBL" id="GFR77877.1"/>
    </source>
</evidence>
<organism evidence="1 2">
    <name type="scientific">Elysia marginata</name>
    <dbReference type="NCBI Taxonomy" id="1093978"/>
    <lineage>
        <taxon>Eukaryota</taxon>
        <taxon>Metazoa</taxon>
        <taxon>Spiralia</taxon>
        <taxon>Lophotrochozoa</taxon>
        <taxon>Mollusca</taxon>
        <taxon>Gastropoda</taxon>
        <taxon>Heterobranchia</taxon>
        <taxon>Euthyneura</taxon>
        <taxon>Panpulmonata</taxon>
        <taxon>Sacoglossa</taxon>
        <taxon>Placobranchoidea</taxon>
        <taxon>Plakobranchidae</taxon>
        <taxon>Elysia</taxon>
    </lineage>
</organism>
<protein>
    <submittedName>
        <fullName evidence="1">Uncharacterized protein</fullName>
    </submittedName>
</protein>
<keyword evidence="2" id="KW-1185">Reference proteome</keyword>
<evidence type="ECO:0000313" key="2">
    <source>
        <dbReference type="Proteomes" id="UP000762676"/>
    </source>
</evidence>
<reference evidence="1 2" key="1">
    <citation type="journal article" date="2021" name="Elife">
        <title>Chloroplast acquisition without the gene transfer in kleptoplastic sea slugs, Plakobranchus ocellatus.</title>
        <authorList>
            <person name="Maeda T."/>
            <person name="Takahashi S."/>
            <person name="Yoshida T."/>
            <person name="Shimamura S."/>
            <person name="Takaki Y."/>
            <person name="Nagai Y."/>
            <person name="Toyoda A."/>
            <person name="Suzuki Y."/>
            <person name="Arimoto A."/>
            <person name="Ishii H."/>
            <person name="Satoh N."/>
            <person name="Nishiyama T."/>
            <person name="Hasebe M."/>
            <person name="Maruyama T."/>
            <person name="Minagawa J."/>
            <person name="Obokata J."/>
            <person name="Shigenobu S."/>
        </authorList>
    </citation>
    <scope>NUCLEOTIDE SEQUENCE [LARGE SCALE GENOMIC DNA]</scope>
</reference>
<sequence length="170" mass="19198">MDRRRSREGNKIADNCIDNIESLTFKTGQNELYQTTRNTETDKTPGQTDNCIDNNESLTFKTGQNDLYQTTRNTETDKAPGQTDNADLTLTFTRSPVISSTLGTRHGTLRSIGNIQYKSSQNIDNPPARESHNPHRLLALVISDKSEEREESQLLDLSSSDQIELETLRH</sequence>
<comment type="caution">
    <text evidence="1">The sequence shown here is derived from an EMBL/GenBank/DDBJ whole genome shotgun (WGS) entry which is preliminary data.</text>
</comment>
<proteinExistence type="predicted"/>
<dbReference type="EMBL" id="BMAT01008101">
    <property type="protein sequence ID" value="GFR77877.1"/>
    <property type="molecule type" value="Genomic_DNA"/>
</dbReference>
<name>A0AAV4FWX9_9GAST</name>
<dbReference type="Proteomes" id="UP000762676">
    <property type="component" value="Unassembled WGS sequence"/>
</dbReference>
<gene>
    <name evidence="1" type="ORF">ElyMa_003980200</name>
</gene>
<accession>A0AAV4FWX9</accession>
<dbReference type="AlphaFoldDB" id="A0AAV4FWX9"/>